<dbReference type="InterPro" id="IPR050173">
    <property type="entry name" value="ABC_transporter_C-like"/>
</dbReference>
<accession>A0ABQ4YZA2</accession>
<dbReference type="PROSITE" id="PS50929">
    <property type="entry name" value="ABC_TM1F"/>
    <property type="match status" value="1"/>
</dbReference>
<evidence type="ECO:0000313" key="10">
    <source>
        <dbReference type="EMBL" id="GJS81983.1"/>
    </source>
</evidence>
<feature type="transmembrane region" description="Helical" evidence="8">
    <location>
        <begin position="308"/>
        <end position="325"/>
    </location>
</feature>
<feature type="transmembrane region" description="Helical" evidence="8">
    <location>
        <begin position="114"/>
        <end position="140"/>
    </location>
</feature>
<protein>
    <submittedName>
        <fullName evidence="10">ABC transporter C family member 8-like protein</fullName>
    </submittedName>
</protein>
<gene>
    <name evidence="10" type="ORF">Tco_0748524</name>
</gene>
<dbReference type="PANTHER" id="PTHR24223:SF108">
    <property type="entry name" value="ABC TRANSPORTER C FAMILY MEMBER 8"/>
    <property type="match status" value="1"/>
</dbReference>
<dbReference type="Gene3D" id="1.20.1560.10">
    <property type="entry name" value="ABC transporter type 1, transmembrane domain"/>
    <property type="match status" value="1"/>
</dbReference>
<evidence type="ECO:0000256" key="2">
    <source>
        <dbReference type="ARBA" id="ARBA00022448"/>
    </source>
</evidence>
<dbReference type="SUPFAM" id="SSF90123">
    <property type="entry name" value="ABC transporter transmembrane region"/>
    <property type="match status" value="1"/>
</dbReference>
<sequence length="399" mass="44651">MTKIKILDASGPLGLPTLLGGASDTTPKTKKKVQKEYDQSFYKGAVLQAETQLYHLYEDISNCEEYDENGDAILRTAESSRTIIEIGLSALQAAASYWLAFAVKIPKYTSVTLIGVYALISTTSAFFVFLRSIFTTLLGLKASKAFFSKFTELIFCAPMLFFDSTPVGRILTRVSFNRFECSGLRHTLFIYFVVTSAIELVTIIIVMASVTWQVLIVGIFATIATKYFQGYYQPSARELIRINGTTKALVVNYASETSLGVATIRAFKKENMFFNNYLKLVDVDARAFIFTNATLEWLVLRAEALQNLTLFTAAFFLVLLPKGYIPPVGLSLSYALALTNAHVFLTRWYCSLANYVISVERIKQYMHIPPEPPAVVEKNRPPSSWSSKCRIELKDVKVS</sequence>
<evidence type="ECO:0000259" key="9">
    <source>
        <dbReference type="PROSITE" id="PS50929"/>
    </source>
</evidence>
<keyword evidence="2" id="KW-0813">Transport</keyword>
<name>A0ABQ4YZA2_9ASTR</name>
<keyword evidence="5" id="KW-0067">ATP-binding</keyword>
<dbReference type="CDD" id="cd18580">
    <property type="entry name" value="ABC_6TM_ABCC_D2"/>
    <property type="match status" value="1"/>
</dbReference>
<dbReference type="InterPro" id="IPR011527">
    <property type="entry name" value="ABC1_TM_dom"/>
</dbReference>
<evidence type="ECO:0000256" key="3">
    <source>
        <dbReference type="ARBA" id="ARBA00022692"/>
    </source>
</evidence>
<feature type="transmembrane region" description="Helical" evidence="8">
    <location>
        <begin position="331"/>
        <end position="357"/>
    </location>
</feature>
<comment type="caution">
    <text evidence="10">The sequence shown here is derived from an EMBL/GenBank/DDBJ whole genome shotgun (WGS) entry which is preliminary data.</text>
</comment>
<reference evidence="10" key="2">
    <citation type="submission" date="2022-01" db="EMBL/GenBank/DDBJ databases">
        <authorList>
            <person name="Yamashiro T."/>
            <person name="Shiraishi A."/>
            <person name="Satake H."/>
            <person name="Nakayama K."/>
        </authorList>
    </citation>
    <scope>NUCLEOTIDE SEQUENCE</scope>
</reference>
<dbReference type="Proteomes" id="UP001151760">
    <property type="component" value="Unassembled WGS sequence"/>
</dbReference>
<evidence type="ECO:0000256" key="1">
    <source>
        <dbReference type="ARBA" id="ARBA00004141"/>
    </source>
</evidence>
<evidence type="ECO:0000256" key="5">
    <source>
        <dbReference type="ARBA" id="ARBA00022840"/>
    </source>
</evidence>
<keyword evidence="4" id="KW-0547">Nucleotide-binding</keyword>
<evidence type="ECO:0000256" key="8">
    <source>
        <dbReference type="SAM" id="Phobius"/>
    </source>
</evidence>
<dbReference type="Pfam" id="PF00664">
    <property type="entry name" value="ABC_membrane"/>
    <property type="match status" value="1"/>
</dbReference>
<organism evidence="10 11">
    <name type="scientific">Tanacetum coccineum</name>
    <dbReference type="NCBI Taxonomy" id="301880"/>
    <lineage>
        <taxon>Eukaryota</taxon>
        <taxon>Viridiplantae</taxon>
        <taxon>Streptophyta</taxon>
        <taxon>Embryophyta</taxon>
        <taxon>Tracheophyta</taxon>
        <taxon>Spermatophyta</taxon>
        <taxon>Magnoliopsida</taxon>
        <taxon>eudicotyledons</taxon>
        <taxon>Gunneridae</taxon>
        <taxon>Pentapetalae</taxon>
        <taxon>asterids</taxon>
        <taxon>campanulids</taxon>
        <taxon>Asterales</taxon>
        <taxon>Asteraceae</taxon>
        <taxon>Asteroideae</taxon>
        <taxon>Anthemideae</taxon>
        <taxon>Anthemidinae</taxon>
        <taxon>Tanacetum</taxon>
    </lineage>
</organism>
<feature type="transmembrane region" description="Helical" evidence="8">
    <location>
        <begin position="188"/>
        <end position="208"/>
    </location>
</feature>
<proteinExistence type="predicted"/>
<dbReference type="InterPro" id="IPR044726">
    <property type="entry name" value="ABCC_6TM_D2"/>
</dbReference>
<reference evidence="10" key="1">
    <citation type="journal article" date="2022" name="Int. J. Mol. Sci.">
        <title>Draft Genome of Tanacetum Coccineum: Genomic Comparison of Closely Related Tanacetum-Family Plants.</title>
        <authorList>
            <person name="Yamashiro T."/>
            <person name="Shiraishi A."/>
            <person name="Nakayama K."/>
            <person name="Satake H."/>
        </authorList>
    </citation>
    <scope>NUCLEOTIDE SEQUENCE</scope>
</reference>
<keyword evidence="6 8" id="KW-1133">Transmembrane helix</keyword>
<keyword evidence="3 8" id="KW-0812">Transmembrane</keyword>
<evidence type="ECO:0000256" key="6">
    <source>
        <dbReference type="ARBA" id="ARBA00022989"/>
    </source>
</evidence>
<keyword evidence="11" id="KW-1185">Reference proteome</keyword>
<evidence type="ECO:0000313" key="11">
    <source>
        <dbReference type="Proteomes" id="UP001151760"/>
    </source>
</evidence>
<feature type="transmembrane region" description="Helical" evidence="8">
    <location>
        <begin position="214"/>
        <end position="232"/>
    </location>
</feature>
<feature type="domain" description="ABC transmembrane type-1" evidence="9">
    <location>
        <begin position="86"/>
        <end position="354"/>
    </location>
</feature>
<dbReference type="InterPro" id="IPR036640">
    <property type="entry name" value="ABC1_TM_sf"/>
</dbReference>
<dbReference type="PANTHER" id="PTHR24223">
    <property type="entry name" value="ATP-BINDING CASSETTE SUB-FAMILY C"/>
    <property type="match status" value="1"/>
</dbReference>
<evidence type="ECO:0000256" key="7">
    <source>
        <dbReference type="ARBA" id="ARBA00023136"/>
    </source>
</evidence>
<comment type="subcellular location">
    <subcellularLocation>
        <location evidence="1">Membrane</location>
        <topology evidence="1">Multi-pass membrane protein</topology>
    </subcellularLocation>
</comment>
<dbReference type="EMBL" id="BQNB010010789">
    <property type="protein sequence ID" value="GJS81983.1"/>
    <property type="molecule type" value="Genomic_DNA"/>
</dbReference>
<evidence type="ECO:0000256" key="4">
    <source>
        <dbReference type="ARBA" id="ARBA00022741"/>
    </source>
</evidence>
<keyword evidence="7 8" id="KW-0472">Membrane</keyword>